<dbReference type="Gene3D" id="3.20.20.370">
    <property type="entry name" value="Glycoside hydrolase/deacetylase"/>
    <property type="match status" value="1"/>
</dbReference>
<comment type="caution">
    <text evidence="1">The sequence shown here is derived from an EMBL/GenBank/DDBJ whole genome shotgun (WGS) entry which is preliminary data.</text>
</comment>
<evidence type="ECO:0000313" key="2">
    <source>
        <dbReference type="Proteomes" id="UP001169242"/>
    </source>
</evidence>
<dbReference type="AlphaFoldDB" id="A0AA42DMW1"/>
<protein>
    <submittedName>
        <fullName evidence="1">Uncharacterized protein</fullName>
    </submittedName>
</protein>
<dbReference type="Proteomes" id="UP001169242">
    <property type="component" value="Unassembled WGS sequence"/>
</dbReference>
<proteinExistence type="predicted"/>
<sequence length="88" mass="10290">MKSKDYSINQQPTYQQKYIPVLMYHQIKDQIGITKEEISIGVSKTLFEEQIKALLNAGLPNKPFIILLLWQRRSNRKSDILNTSKQII</sequence>
<accession>A0AA42DMW1</accession>
<evidence type="ECO:0000313" key="1">
    <source>
        <dbReference type="EMBL" id="MDA3731772.1"/>
    </source>
</evidence>
<organism evidence="1 2">
    <name type="scientific">Holtiella tumoricola</name>
    <dbReference type="NCBI Taxonomy" id="3018743"/>
    <lineage>
        <taxon>Bacteria</taxon>
        <taxon>Bacillati</taxon>
        <taxon>Bacillota</taxon>
        <taxon>Clostridia</taxon>
        <taxon>Lachnospirales</taxon>
        <taxon>Cellulosilyticaceae</taxon>
        <taxon>Holtiella</taxon>
    </lineage>
</organism>
<gene>
    <name evidence="1" type="ORF">PBV87_09810</name>
</gene>
<reference evidence="1" key="1">
    <citation type="journal article" date="2023" name="Int. J. Syst. Evol. Microbiol.">
        <title>&lt;i&gt;Holtiella tumoricola&lt;/i&gt; gen. nov. sp. nov., isolated from a human clinical sample.</title>
        <authorList>
            <person name="Allen-Vercoe E."/>
            <person name="Daigneault M.C."/>
            <person name="Vancuren S.J."/>
            <person name="Cochrane K."/>
            <person name="O'Neal L.L."/>
            <person name="Sankaranarayanan K."/>
            <person name="Lawson P.A."/>
        </authorList>
    </citation>
    <scope>NUCLEOTIDE SEQUENCE</scope>
    <source>
        <strain evidence="1">CC70A</strain>
    </source>
</reference>
<name>A0AA42DMW1_9FIRM</name>
<keyword evidence="2" id="KW-1185">Reference proteome</keyword>
<dbReference type="RefSeq" id="WP_271012104.1">
    <property type="nucleotide sequence ID" value="NZ_JAQIFT010000040.1"/>
</dbReference>
<dbReference type="EMBL" id="JAQIFT010000040">
    <property type="protein sequence ID" value="MDA3731772.1"/>
    <property type="molecule type" value="Genomic_DNA"/>
</dbReference>